<comment type="caution">
    <text evidence="1">The sequence shown here is derived from an EMBL/GenBank/DDBJ whole genome shotgun (WGS) entry which is preliminary data.</text>
</comment>
<sequence>MKLDAIQYIPHEQPMVFIDHIVEANEGYAVAELTITPELMFCESDGLPTWVTIEIMAQTISAYSGWRGQQLQQAPKVGFLLGTRKLQLPFAYFKIGQLLKIRVEQQYLHEGLGQFSCEIHCDEHVISAMLSVYEPTDQSTLAL</sequence>
<protein>
    <recommendedName>
        <fullName evidence="3">3-hydroxylacyl-ACP dehydratase</fullName>
    </recommendedName>
</protein>
<name>A0A150HUR2_9GAMM</name>
<dbReference type="InterPro" id="IPR029069">
    <property type="entry name" value="HotDog_dom_sf"/>
</dbReference>
<dbReference type="Proteomes" id="UP000075680">
    <property type="component" value="Unassembled WGS sequence"/>
</dbReference>
<evidence type="ECO:0000313" key="1">
    <source>
        <dbReference type="EMBL" id="KXZ70713.1"/>
    </source>
</evidence>
<dbReference type="Pfam" id="PF22817">
    <property type="entry name" value="ApeP-like"/>
    <property type="match status" value="1"/>
</dbReference>
<organism evidence="1 2">
    <name type="scientific">Acinetobacter venetianus</name>
    <dbReference type="NCBI Taxonomy" id="52133"/>
    <lineage>
        <taxon>Bacteria</taxon>
        <taxon>Pseudomonadati</taxon>
        <taxon>Pseudomonadota</taxon>
        <taxon>Gammaproteobacteria</taxon>
        <taxon>Moraxellales</taxon>
        <taxon>Moraxellaceae</taxon>
        <taxon>Acinetobacter</taxon>
    </lineage>
</organism>
<evidence type="ECO:0000313" key="2">
    <source>
        <dbReference type="Proteomes" id="UP000075680"/>
    </source>
</evidence>
<proteinExistence type="predicted"/>
<evidence type="ECO:0008006" key="3">
    <source>
        <dbReference type="Google" id="ProtNLM"/>
    </source>
</evidence>
<accession>A0A150HUR2</accession>
<gene>
    <name evidence="1" type="ORF">AVENLUH5627_01260</name>
</gene>
<dbReference type="PATRIC" id="fig|52133.18.peg.1309"/>
<reference evidence="1 2" key="1">
    <citation type="journal article" date="2016" name="Sci. Rep.">
        <title>Genomic and phenotypic characterization of the species Acinetobacter venetianus.</title>
        <authorList>
            <person name="Fondi M."/>
            <person name="Maida I."/>
            <person name="Perrin E."/>
            <person name="Orlandini V."/>
            <person name="La Torre L."/>
            <person name="Bosi E."/>
            <person name="Negroni A."/>
            <person name="Zanaroli G."/>
            <person name="Fava F."/>
            <person name="Decorosi F."/>
            <person name="Giovannetti L."/>
            <person name="Viti C."/>
            <person name="Vaneechoutte M."/>
            <person name="Dijkshoorn L."/>
            <person name="Fani R."/>
        </authorList>
    </citation>
    <scope>NUCLEOTIDE SEQUENCE [LARGE SCALE GENOMIC DNA]</scope>
    <source>
        <strain evidence="1 2">LUH5627</strain>
    </source>
</reference>
<dbReference type="Gene3D" id="3.10.129.10">
    <property type="entry name" value="Hotdog Thioesterase"/>
    <property type="match status" value="1"/>
</dbReference>
<dbReference type="RefSeq" id="WP_061518506.1">
    <property type="nucleotide sequence ID" value="NZ_JRUE01000119.1"/>
</dbReference>
<dbReference type="AlphaFoldDB" id="A0A150HUR2"/>
<dbReference type="EMBL" id="JRUE01000119">
    <property type="protein sequence ID" value="KXZ70713.1"/>
    <property type="molecule type" value="Genomic_DNA"/>
</dbReference>
<dbReference type="PIRSF" id="PIRSF020565">
    <property type="entry name" value="3Ho_Ac_ACP_DH_prd"/>
    <property type="match status" value="1"/>
</dbReference>
<dbReference type="InterPro" id="IPR016776">
    <property type="entry name" value="ApeP-like_dehydratase"/>
</dbReference>
<dbReference type="SUPFAM" id="SSF54637">
    <property type="entry name" value="Thioesterase/thiol ester dehydrase-isomerase"/>
    <property type="match status" value="1"/>
</dbReference>